<evidence type="ECO:0000256" key="8">
    <source>
        <dbReference type="SAM" id="SignalP"/>
    </source>
</evidence>
<keyword evidence="7" id="KW-0446">Lipid-binding</keyword>
<keyword evidence="4" id="KW-0964">Secreted</keyword>
<keyword evidence="6" id="KW-0175">Coiled coil</keyword>
<name>A0AAN5C796_9BILA</name>
<evidence type="ECO:0000313" key="10">
    <source>
        <dbReference type="Proteomes" id="UP001328107"/>
    </source>
</evidence>
<dbReference type="InterPro" id="IPR008632">
    <property type="entry name" value="Gp-FAR-1"/>
</dbReference>
<gene>
    <name evidence="9" type="ORF">PMAYCL1PPCAC_10293</name>
</gene>
<evidence type="ECO:0000256" key="4">
    <source>
        <dbReference type="ARBA" id="ARBA00022525"/>
    </source>
</evidence>
<evidence type="ECO:0000256" key="5">
    <source>
        <dbReference type="ARBA" id="ARBA00022729"/>
    </source>
</evidence>
<dbReference type="AlphaFoldDB" id="A0AAN5C796"/>
<dbReference type="PANTHER" id="PTHR31418">
    <property type="entry name" value="FATTY-ACID AND RETINOL-BINDING PROTEIN 1"/>
    <property type="match status" value="1"/>
</dbReference>
<evidence type="ECO:0000256" key="3">
    <source>
        <dbReference type="ARBA" id="ARBA00017453"/>
    </source>
</evidence>
<dbReference type="Gene3D" id="1.20.120.1100">
    <property type="match status" value="1"/>
</dbReference>
<evidence type="ECO:0000256" key="2">
    <source>
        <dbReference type="ARBA" id="ARBA00006648"/>
    </source>
</evidence>
<dbReference type="PANTHER" id="PTHR31418:SF7">
    <property type="entry name" value="FATTY-ACID AND RETINOL-BINDING PROTEIN 1"/>
    <property type="match status" value="1"/>
</dbReference>
<dbReference type="GO" id="GO:0008289">
    <property type="term" value="F:lipid binding"/>
    <property type="evidence" value="ECO:0007669"/>
    <property type="project" value="UniProtKB-KW"/>
</dbReference>
<sequence>SGMFRFLALLVLIGILDISVRSFELTDLPAEARFVFEATGEDKHTLRNIFIHYGALGEFEANNPTLFAKFEQFLGGLNTEEKAAFKQYFSNYQALEDNKNTSPALFQNVEKLNVYFTEKINSLGTEAKYFAVGVIGEYRKVMDATTKTQEHMRFKNTVNEMKAKYASAVEKYDNLSDDAKADIENHFPSFAAIFKSEKLQKFLTG</sequence>
<evidence type="ECO:0000256" key="6">
    <source>
        <dbReference type="ARBA" id="ARBA00023054"/>
    </source>
</evidence>
<feature type="chain" id="PRO_5043007562" description="Fatty-acid and retinol-binding protein 1" evidence="8">
    <location>
        <begin position="23"/>
        <end position="205"/>
    </location>
</feature>
<comment type="caution">
    <text evidence="9">The sequence shown here is derived from an EMBL/GenBank/DDBJ whole genome shotgun (WGS) entry which is preliminary data.</text>
</comment>
<reference evidence="10" key="1">
    <citation type="submission" date="2022-10" db="EMBL/GenBank/DDBJ databases">
        <title>Genome assembly of Pristionchus species.</title>
        <authorList>
            <person name="Yoshida K."/>
            <person name="Sommer R.J."/>
        </authorList>
    </citation>
    <scope>NUCLEOTIDE SEQUENCE [LARGE SCALE GENOMIC DNA]</scope>
    <source>
        <strain evidence="10">RS5460</strain>
    </source>
</reference>
<accession>A0AAN5C796</accession>
<feature type="non-terminal residue" evidence="9">
    <location>
        <position position="1"/>
    </location>
</feature>
<keyword evidence="5 8" id="KW-0732">Signal</keyword>
<organism evidence="9 10">
    <name type="scientific">Pristionchus mayeri</name>
    <dbReference type="NCBI Taxonomy" id="1317129"/>
    <lineage>
        <taxon>Eukaryota</taxon>
        <taxon>Metazoa</taxon>
        <taxon>Ecdysozoa</taxon>
        <taxon>Nematoda</taxon>
        <taxon>Chromadorea</taxon>
        <taxon>Rhabditida</taxon>
        <taxon>Rhabditina</taxon>
        <taxon>Diplogasteromorpha</taxon>
        <taxon>Diplogasteroidea</taxon>
        <taxon>Neodiplogasteridae</taxon>
        <taxon>Pristionchus</taxon>
    </lineage>
</organism>
<comment type="subcellular location">
    <subcellularLocation>
        <location evidence="1">Secreted</location>
    </subcellularLocation>
</comment>
<protein>
    <recommendedName>
        <fullName evidence="3">Fatty-acid and retinol-binding protein 1</fullName>
    </recommendedName>
</protein>
<dbReference type="EMBL" id="BTRK01000003">
    <property type="protein sequence ID" value="GMR40098.1"/>
    <property type="molecule type" value="Genomic_DNA"/>
</dbReference>
<keyword evidence="10" id="KW-1185">Reference proteome</keyword>
<evidence type="ECO:0000256" key="7">
    <source>
        <dbReference type="ARBA" id="ARBA00023121"/>
    </source>
</evidence>
<dbReference type="GO" id="GO:0005576">
    <property type="term" value="C:extracellular region"/>
    <property type="evidence" value="ECO:0007669"/>
    <property type="project" value="UniProtKB-SubCell"/>
</dbReference>
<evidence type="ECO:0000256" key="1">
    <source>
        <dbReference type="ARBA" id="ARBA00004613"/>
    </source>
</evidence>
<dbReference type="Pfam" id="PF05823">
    <property type="entry name" value="Gp-FAR-1"/>
    <property type="match status" value="1"/>
</dbReference>
<evidence type="ECO:0000313" key="9">
    <source>
        <dbReference type="EMBL" id="GMR40098.1"/>
    </source>
</evidence>
<feature type="signal peptide" evidence="8">
    <location>
        <begin position="1"/>
        <end position="22"/>
    </location>
</feature>
<dbReference type="Proteomes" id="UP001328107">
    <property type="component" value="Unassembled WGS sequence"/>
</dbReference>
<comment type="similarity">
    <text evidence="2">Belongs to the fatty-acid and retinol-binding protein (FARBP) family.</text>
</comment>
<proteinExistence type="inferred from homology"/>